<dbReference type="AlphaFoldDB" id="A0A934TIV8"/>
<protein>
    <submittedName>
        <fullName evidence="1">Uncharacterized protein</fullName>
    </submittedName>
</protein>
<reference evidence="1" key="2">
    <citation type="journal article" date="2020" name="Microorganisms">
        <title>Osmotic Adaptation and Compatible Solute Biosynthesis of Phototrophic Bacteria as Revealed from Genome Analyses.</title>
        <authorList>
            <person name="Imhoff J.F."/>
            <person name="Rahn T."/>
            <person name="Kunzel S."/>
            <person name="Keller A."/>
            <person name="Neulinger S.C."/>
        </authorList>
    </citation>
    <scope>NUCLEOTIDE SEQUENCE</scope>
    <source>
        <strain evidence="1">LMG 28126</strain>
    </source>
</reference>
<proteinExistence type="predicted"/>
<organism evidence="1 2">
    <name type="scientific">Rhodobaculum claviforme</name>
    <dbReference type="NCBI Taxonomy" id="1549854"/>
    <lineage>
        <taxon>Bacteria</taxon>
        <taxon>Pseudomonadati</taxon>
        <taxon>Pseudomonadota</taxon>
        <taxon>Alphaproteobacteria</taxon>
        <taxon>Rhodobacterales</taxon>
        <taxon>Paracoccaceae</taxon>
        <taxon>Rhodobaculum</taxon>
    </lineage>
</organism>
<dbReference type="RefSeq" id="WP_201156696.1">
    <property type="nucleotide sequence ID" value="NZ_NHSD01000187.1"/>
</dbReference>
<accession>A0A934TIV8</accession>
<evidence type="ECO:0000313" key="1">
    <source>
        <dbReference type="EMBL" id="MBK5926929.1"/>
    </source>
</evidence>
<sequence>MRDGPWQNVLVFDSQDTASVRTHVLVGSRVTGAIYTPRATIEFRGGSGVDDGCFMMVMARLYFTGSADITANCATSFFDLDTFGMGGGAAGPGTIELVE</sequence>
<gene>
    <name evidence="1" type="ORF">CCR87_06140</name>
</gene>
<dbReference type="Proteomes" id="UP000706333">
    <property type="component" value="Unassembled WGS sequence"/>
</dbReference>
<comment type="caution">
    <text evidence="1">The sequence shown here is derived from an EMBL/GenBank/DDBJ whole genome shotgun (WGS) entry which is preliminary data.</text>
</comment>
<keyword evidence="2" id="KW-1185">Reference proteome</keyword>
<name>A0A934TIV8_9RHOB</name>
<reference evidence="1" key="1">
    <citation type="submission" date="2017-05" db="EMBL/GenBank/DDBJ databases">
        <authorList>
            <person name="Imhoff J.F."/>
            <person name="Rahn T."/>
            <person name="Kuenzel S."/>
            <person name="Neulinger S.C."/>
        </authorList>
    </citation>
    <scope>NUCLEOTIDE SEQUENCE</scope>
    <source>
        <strain evidence="1">LMG 28126</strain>
    </source>
</reference>
<evidence type="ECO:0000313" key="2">
    <source>
        <dbReference type="Proteomes" id="UP000706333"/>
    </source>
</evidence>
<dbReference type="EMBL" id="NHSD01000187">
    <property type="protein sequence ID" value="MBK5926929.1"/>
    <property type="molecule type" value="Genomic_DNA"/>
</dbReference>